<reference evidence="2 3" key="1">
    <citation type="journal article" date="2013" name="Genome Announc.">
        <title>Genome Sequence of the Sulfate-Reducing Bacterium Desulfotomaculum hydrothermale Lam5(T).</title>
        <authorList>
            <person name="Amin O."/>
            <person name="Fardeau M.L."/>
            <person name="Valette O."/>
            <person name="Hirschler-Rea A."/>
            <person name="Barbe V."/>
            <person name="Medigue C."/>
            <person name="Vacherie B."/>
            <person name="Ollivier B."/>
            <person name="Bertin P.N."/>
            <person name="Dolla A."/>
        </authorList>
    </citation>
    <scope>NUCLEOTIDE SEQUENCE [LARGE SCALE GENOMIC DNA]</scope>
    <source>
        <strain evidence="3">Lam5 / DSM 18033</strain>
    </source>
</reference>
<dbReference type="Proteomes" id="UP000009315">
    <property type="component" value="Unassembled WGS sequence"/>
</dbReference>
<dbReference type="RefSeq" id="WP_008411989.1">
    <property type="nucleotide sequence ID" value="NZ_CAOS01000011.1"/>
</dbReference>
<dbReference type="Pfam" id="PF02582">
    <property type="entry name" value="DUF155"/>
    <property type="match status" value="1"/>
</dbReference>
<dbReference type="OrthoDB" id="5338490at2"/>
<evidence type="ECO:0000313" key="2">
    <source>
        <dbReference type="EMBL" id="CCO08515.1"/>
    </source>
</evidence>
<evidence type="ECO:0000259" key="1">
    <source>
        <dbReference type="Pfam" id="PF02582"/>
    </source>
</evidence>
<evidence type="ECO:0000313" key="3">
    <source>
        <dbReference type="Proteomes" id="UP000009315"/>
    </source>
</evidence>
<dbReference type="InterPro" id="IPR003734">
    <property type="entry name" value="DUF155"/>
</dbReference>
<proteinExistence type="predicted"/>
<dbReference type="STRING" id="1121428.DESHY_40065"/>
<dbReference type="eggNOG" id="COG1723">
    <property type="taxonomic scope" value="Bacteria"/>
</dbReference>
<dbReference type="EMBL" id="CAOS01000011">
    <property type="protein sequence ID" value="CCO08515.1"/>
    <property type="molecule type" value="Genomic_DNA"/>
</dbReference>
<keyword evidence="3" id="KW-1185">Reference proteome</keyword>
<sequence>MQSMEFLAVSVAQELNLNLIARHFGIEKKYKWEEPLVLQGKDLKGILEDYHNKKIYLFYFGCLVAVNATKYDLSDMYKYLCKIEDALSQSVNHFEYMDSYRLEIKADEDLQVHNDVMTAPRLLDYYPQIIAIVLARSVALDRIEDDVEKVSDEIEKIIDYLDKGKLTINDHQLAKLSAQILRFKYNTISYVMVLDKPDITWYREEAEEIFLKLTDLFDIQERYESLRHKTENVMNITEVFTILAHAQRGTRLEWMIIILIAIEIVISLLEKLL</sequence>
<comment type="caution">
    <text evidence="2">The sequence shown here is derived from an EMBL/GenBank/DDBJ whole genome shotgun (WGS) entry which is preliminary data.</text>
</comment>
<dbReference type="InterPro" id="IPR051624">
    <property type="entry name" value="RMD1/Sad1-interacting"/>
</dbReference>
<dbReference type="AlphaFoldDB" id="K8DZQ6"/>
<dbReference type="PANTHER" id="PTHR16255:SF1">
    <property type="entry name" value="REQUIRED FOR MEIOTIC NUCLEAR DIVISION PROTEIN 1 HOMOLOG"/>
    <property type="match status" value="1"/>
</dbReference>
<protein>
    <recommendedName>
        <fullName evidence="1">DUF155 domain-containing protein</fullName>
    </recommendedName>
</protein>
<feature type="domain" description="DUF155" evidence="1">
    <location>
        <begin position="55"/>
        <end position="226"/>
    </location>
</feature>
<dbReference type="PANTHER" id="PTHR16255">
    <property type="entry name" value="REQUIRED FOR MEIOTIC NUCLEAR DIVISION PROTEIN 1 HOMOLOG"/>
    <property type="match status" value="1"/>
</dbReference>
<gene>
    <name evidence="2" type="ORF">DESHY_40065</name>
</gene>
<organism evidence="2 3">
    <name type="scientific">Desulforamulus hydrothermalis Lam5 = DSM 18033</name>
    <dbReference type="NCBI Taxonomy" id="1121428"/>
    <lineage>
        <taxon>Bacteria</taxon>
        <taxon>Bacillati</taxon>
        <taxon>Bacillota</taxon>
        <taxon>Clostridia</taxon>
        <taxon>Eubacteriales</taxon>
        <taxon>Peptococcaceae</taxon>
        <taxon>Desulforamulus</taxon>
    </lineage>
</organism>
<name>K8DZQ6_9FIRM</name>
<accession>K8DZQ6</accession>